<sequence>MGLCNPGILLSSLKGPDERINFLRWILLQVDSPSLNQEAHTYLIRFFESDRASLQGQWEVGRVAGIATGKTLREASPRGSSAEDTYVRWAPQALLKGKSFGHEVSQELPHEVALQLGSRRNGFTLDNQYDGIDREYRYIYGNSSSAAIYVNTALGGQGTVALRPPNFEDLIWCLEFDLLDIQSMLYFFDGVAVGLSSEGRTFRALNTASEVYRALPMATVSTRALSYPLYMAHWVSSPPDAQVRHNRATFDLMKNREKTVYRIDQNIAFACVAWMEAGVDLELPSLKRVFALAYEDSIYVSMQLACDPWEVPNSYELKRVAGNVGKPGLTLLIPPDDPVVPTTEKSSWRVLSISDFKGLAEDHFSKTSMHLSFTEYYIPLVQAGDEQGQDSRVYFL</sequence>
<evidence type="ECO:0000313" key="1">
    <source>
        <dbReference type="EMBL" id="KAK7729659.1"/>
    </source>
</evidence>
<dbReference type="EMBL" id="JAJSPL020000069">
    <property type="protein sequence ID" value="KAK7729659.1"/>
    <property type="molecule type" value="Genomic_DNA"/>
</dbReference>
<evidence type="ECO:0000313" key="2">
    <source>
        <dbReference type="Proteomes" id="UP001320245"/>
    </source>
</evidence>
<protein>
    <submittedName>
        <fullName evidence="1">Uncharacterized protein</fullName>
    </submittedName>
</protein>
<dbReference type="Proteomes" id="UP001320245">
    <property type="component" value="Unassembled WGS sequence"/>
</dbReference>
<reference evidence="1 2" key="1">
    <citation type="journal article" date="2023" name="PLoS ONE">
        <title>Cytospora paraplurivora sp. nov. isolated from orchards with fruit tree decline syndrome in Ontario, Canada.</title>
        <authorList>
            <person name="Ilyukhin E."/>
            <person name="Nguyen H.D.T."/>
            <person name="Castle A.J."/>
            <person name="Ellouze W."/>
        </authorList>
    </citation>
    <scope>NUCLEOTIDE SEQUENCE [LARGE SCALE GENOMIC DNA]</scope>
    <source>
        <strain evidence="1 2">FDS-564</strain>
    </source>
</reference>
<name>A0AAN9TZ40_9PEZI</name>
<gene>
    <name evidence="1" type="ORF">SLS53_009230</name>
</gene>
<comment type="caution">
    <text evidence="1">The sequence shown here is derived from an EMBL/GenBank/DDBJ whole genome shotgun (WGS) entry which is preliminary data.</text>
</comment>
<organism evidence="1 2">
    <name type="scientific">Cytospora paraplurivora</name>
    <dbReference type="NCBI Taxonomy" id="2898453"/>
    <lineage>
        <taxon>Eukaryota</taxon>
        <taxon>Fungi</taxon>
        <taxon>Dikarya</taxon>
        <taxon>Ascomycota</taxon>
        <taxon>Pezizomycotina</taxon>
        <taxon>Sordariomycetes</taxon>
        <taxon>Sordariomycetidae</taxon>
        <taxon>Diaporthales</taxon>
        <taxon>Cytosporaceae</taxon>
        <taxon>Cytospora</taxon>
    </lineage>
</organism>
<proteinExistence type="predicted"/>
<accession>A0AAN9TZ40</accession>
<dbReference type="AlphaFoldDB" id="A0AAN9TZ40"/>
<keyword evidence="2" id="KW-1185">Reference proteome</keyword>